<evidence type="ECO:0000313" key="2">
    <source>
        <dbReference type="EMBL" id="BAC73218.1"/>
    </source>
</evidence>
<dbReference type="eggNOG" id="ENOG50333Y0">
    <property type="taxonomic scope" value="Bacteria"/>
</dbReference>
<organism evidence="2 3">
    <name type="scientific">Streptomyces avermitilis (strain ATCC 31267 / DSM 46492 / JCM 5070 / NBRC 14893 / NCIMB 12804 / NRRL 8165 / MA-4680)</name>
    <dbReference type="NCBI Taxonomy" id="227882"/>
    <lineage>
        <taxon>Bacteria</taxon>
        <taxon>Bacillati</taxon>
        <taxon>Actinomycetota</taxon>
        <taxon>Actinomycetes</taxon>
        <taxon>Kitasatosporales</taxon>
        <taxon>Streptomycetaceae</taxon>
        <taxon>Streptomyces</taxon>
    </lineage>
</organism>
<dbReference type="HOGENOM" id="CLU_717503_0_0_11"/>
<dbReference type="EMBL" id="BA000030">
    <property type="protein sequence ID" value="BAC73218.1"/>
    <property type="molecule type" value="Genomic_DNA"/>
</dbReference>
<proteinExistence type="predicted"/>
<evidence type="ECO:0000259" key="1">
    <source>
        <dbReference type="Pfam" id="PF14594"/>
    </source>
</evidence>
<protein>
    <submittedName>
        <fullName evidence="2">Phage tail protein</fullName>
    </submittedName>
</protein>
<feature type="domain" description="Gp28/Gp37-like" evidence="1">
    <location>
        <begin position="11"/>
        <end position="363"/>
    </location>
</feature>
<reference evidence="2 3" key="2">
    <citation type="journal article" date="2003" name="Nat. Biotechnol.">
        <title>Complete genome sequence and comparative analysis of the industrial microorganism Streptomyces avermitilis.</title>
        <authorList>
            <person name="Ikeda H."/>
            <person name="Ishikawa J."/>
            <person name="Hanamoto A."/>
            <person name="Shinose M."/>
            <person name="Kikuchi H."/>
            <person name="Shiba T."/>
            <person name="Sakaki Y."/>
            <person name="Hattori M."/>
            <person name="Omura S."/>
        </authorList>
    </citation>
    <scope>NUCLEOTIDE SEQUENCE [LARGE SCALE GENOMIC DNA]</scope>
    <source>
        <strain evidence="3">ATCC 31267 / DSM 46492 / JCM 5070 / NBRC 14893 / NCIMB 12804 / NRRL 8165 / MA-4680</strain>
    </source>
</reference>
<dbReference type="KEGG" id="sma:SAVERM_5506"/>
<sequence length="396" mass="41726">MEMAFDQPRVTVQVRDDSLDIVGVVDDFTALTITPRFNAVGAYVLNIAADSPKAHLLVPGNGLVIRRGADVLMSGPIREPNWTRSDNDGGSGTLTVNGVDDMTLLAGATCWPNPTAAPGSQTDSVYKISGVVAETAMRALVNLNIGPGAQAARKISNLTLAADGAHGASITKQVNQFDNLLTALQDIAKTAGLGFRIVQVGSNLQFQVYEPADLSASAKFSFGLGNLTDASYSVTAPTCTKAVVVAGGGSSPRVVSVTTRADAAFPGPWIEQFVDLTSVDTASVDLTAQMNQAANEALTSGAAQGNLTMTPIDTPRLQFGRDYTVGDQVSCQVKGDFFADVVREVSISFDAQGGYLAKAVIGSSDSTNNQDVLARQFQYIARIFNKLRRLETRKPS</sequence>
<keyword evidence="3" id="KW-1185">Reference proteome</keyword>
<name>Q82C48_STRAW</name>
<dbReference type="Proteomes" id="UP000000428">
    <property type="component" value="Chromosome"/>
</dbReference>
<reference evidence="2 3" key="3">
    <citation type="journal article" date="2014" name="J. Ind. Microbiol. Biotechnol.">
        <title>Genome mining of the Streptomyces avermitilis genome and development of genome-minimized hosts for heterologous expression of biosynthetic gene clusters.</title>
        <authorList>
            <person name="Ikeda H."/>
            <person name="Shin-ya K."/>
            <person name="Omura S."/>
        </authorList>
    </citation>
    <scope>NUCLEOTIDE SEQUENCE [LARGE SCALE GENOMIC DNA]</scope>
    <source>
        <strain evidence="3">ATCC 31267 / DSM 46492 / JCM 5070 / NBRC 14893 / NCIMB 12804 / NRRL 8165 / MA-4680</strain>
    </source>
</reference>
<accession>Q82C48</accession>
<gene>
    <name evidence="2" type="ORF">SAVERM_5506</name>
</gene>
<dbReference type="AlphaFoldDB" id="Q82C48"/>
<dbReference type="InterPro" id="IPR029432">
    <property type="entry name" value="Gp28/Gp37-like_dom"/>
</dbReference>
<reference evidence="2 3" key="1">
    <citation type="journal article" date="2001" name="Proc. Natl. Acad. Sci. U.S.A.">
        <title>Genome sequence of an industrial microorganism Streptomyces avermitilis: deducing the ability of producing secondary metabolites.</title>
        <authorList>
            <person name="Omura S."/>
            <person name="Ikeda H."/>
            <person name="Ishikawa J."/>
            <person name="Hanamoto A."/>
            <person name="Takahashi C."/>
            <person name="Shinose M."/>
            <person name="Takahashi Y."/>
            <person name="Horikawa H."/>
            <person name="Nakazawa H."/>
            <person name="Osonoe T."/>
            <person name="Kikuchi H."/>
            <person name="Shiba T."/>
            <person name="Sakaki Y."/>
            <person name="Hattori M."/>
        </authorList>
    </citation>
    <scope>NUCLEOTIDE SEQUENCE [LARGE SCALE GENOMIC DNA]</scope>
    <source>
        <strain evidence="3">ATCC 31267 / DSM 46492 / JCM 5070 / NBRC 14893 / NCIMB 12804 / NRRL 8165 / MA-4680</strain>
    </source>
</reference>
<dbReference type="Pfam" id="PF14594">
    <property type="entry name" value="Sipho_Gp37"/>
    <property type="match status" value="1"/>
</dbReference>
<evidence type="ECO:0000313" key="3">
    <source>
        <dbReference type="Proteomes" id="UP000000428"/>
    </source>
</evidence>